<accession>A0A4P2VXL4</accession>
<organism evidence="1 2">
    <name type="scientific">Fluviispira sanaruensis</name>
    <dbReference type="NCBI Taxonomy" id="2493639"/>
    <lineage>
        <taxon>Bacteria</taxon>
        <taxon>Pseudomonadati</taxon>
        <taxon>Bdellovibrionota</taxon>
        <taxon>Oligoflexia</taxon>
        <taxon>Silvanigrellales</taxon>
        <taxon>Silvanigrellaceae</taxon>
        <taxon>Fluviispira</taxon>
    </lineage>
</organism>
<protein>
    <submittedName>
        <fullName evidence="1">Uncharacterized protein</fullName>
    </submittedName>
</protein>
<proteinExistence type="predicted"/>
<dbReference type="AlphaFoldDB" id="A0A4P2VXL4"/>
<dbReference type="InterPro" id="IPR052919">
    <property type="entry name" value="TA_system_RNase"/>
</dbReference>
<keyword evidence="2" id="KW-1185">Reference proteome</keyword>
<dbReference type="KEGG" id="sbf:JCM31447_21900"/>
<reference evidence="1 2" key="1">
    <citation type="submission" date="2018-12" db="EMBL/GenBank/DDBJ databases">
        <title>Rubrispira sanarue gen. nov., sp., nov., a member of the order Silvanigrellales, isolated from a brackish lake in Hamamatsu Japan.</title>
        <authorList>
            <person name="Maejima Y."/>
            <person name="Iino T."/>
            <person name="Muraguchi Y."/>
            <person name="Fukuda K."/>
            <person name="Nojiri H."/>
            <person name="Ohkuma M."/>
            <person name="Moriuchi R."/>
            <person name="Dohra H."/>
            <person name="Kimbara K."/>
            <person name="Shintani M."/>
        </authorList>
    </citation>
    <scope>NUCLEOTIDE SEQUENCE [LARGE SCALE GENOMIC DNA]</scope>
    <source>
        <strain evidence="1 2">RF1110005</strain>
    </source>
</reference>
<dbReference type="PANTHER" id="PTHR36173">
    <property type="entry name" value="RIBONUCLEASE VAPC16-RELATED"/>
    <property type="match status" value="1"/>
</dbReference>
<dbReference type="RefSeq" id="WP_130610204.1">
    <property type="nucleotide sequence ID" value="NZ_AP019368.1"/>
</dbReference>
<dbReference type="PANTHER" id="PTHR36173:SF2">
    <property type="entry name" value="RIBONUCLEASE VAPC16"/>
    <property type="match status" value="1"/>
</dbReference>
<dbReference type="OrthoDB" id="9798990at2"/>
<dbReference type="EMBL" id="AP019368">
    <property type="protein sequence ID" value="BBH53742.1"/>
    <property type="molecule type" value="Genomic_DNA"/>
</dbReference>
<gene>
    <name evidence="1" type="ORF">JCM31447_21900</name>
</gene>
<sequence>MSSVSIWKMIIKMNLEKLDIEIDDYNNIFKKTNFIELPLKFDHILSLNGLPEIHRNLFDRLLVAQEMPEPFRLITADALVKKYSDLVELV</sequence>
<dbReference type="Proteomes" id="UP000291236">
    <property type="component" value="Chromosome"/>
</dbReference>
<evidence type="ECO:0000313" key="2">
    <source>
        <dbReference type="Proteomes" id="UP000291236"/>
    </source>
</evidence>
<name>A0A4P2VXL4_FLUSA</name>
<evidence type="ECO:0000313" key="1">
    <source>
        <dbReference type="EMBL" id="BBH53742.1"/>
    </source>
</evidence>